<organism evidence="1 2">
    <name type="scientific">Vibrio phage USC-1</name>
    <dbReference type="NCBI Taxonomy" id="2592615"/>
    <lineage>
        <taxon>Viruses</taxon>
        <taxon>Duplodnaviria</taxon>
        <taxon>Heunggongvirae</taxon>
        <taxon>Uroviricota</taxon>
        <taxon>Caudoviricetes</taxon>
        <taxon>Chimalliviridae</taxon>
        <taxon>Gorgonvirinae</taxon>
        <taxon>Aphroditevirus</taxon>
        <taxon>Aphroditevirus USC1</taxon>
    </lineage>
</organism>
<evidence type="ECO:0000313" key="1">
    <source>
        <dbReference type="EMBL" id="QDH47395.1"/>
    </source>
</evidence>
<dbReference type="Proteomes" id="UP000320568">
    <property type="component" value="Segment"/>
</dbReference>
<sequence>MMKITIAKPRVLLGDYIRIKTTEYEHKPNVTLNADLSNLETGTTRAVTIANYRTNDGYVSYLDTKGLEIGEYSLVVWERGNYGNRDEGRFSISKEAIQDHALQAQIKTFHWILWKWLELIHIYSVPVKLNELDFLPDADKRTLGVSLTNQVGLVKLNEENFNEVFESLCRLVAVHYRTIEEVIPMENMRDLRTHLSELGQLKYDLKVDAHRLTSLFPRTLTLHTN</sequence>
<dbReference type="GeneID" id="55618346"/>
<keyword evidence="2" id="KW-1185">Reference proteome</keyword>
<accession>A0A514A2D6</accession>
<proteinExistence type="predicted"/>
<dbReference type="EMBL" id="MK905543">
    <property type="protein sequence ID" value="QDH47395.1"/>
    <property type="molecule type" value="Genomic_DNA"/>
</dbReference>
<protein>
    <submittedName>
        <fullName evidence="1">Uncharacterized protein</fullName>
    </submittedName>
</protein>
<dbReference type="RefSeq" id="YP_009847737.1">
    <property type="nucleotide sequence ID" value="NC_048779.1"/>
</dbReference>
<reference evidence="1 2" key="1">
    <citation type="submission" date="2019-05" db="EMBL/GenBank/DDBJ databases">
        <authorList>
            <person name="Le T.S."/>
            <person name="Kurtboke I."/>
        </authorList>
    </citation>
    <scope>NUCLEOTIDE SEQUENCE [LARGE SCALE GENOMIC DNA]</scope>
</reference>
<dbReference type="KEGG" id="vg:55618346"/>
<name>A0A514A2D6_9CAUD</name>
<evidence type="ECO:0000313" key="2">
    <source>
        <dbReference type="Proteomes" id="UP000320568"/>
    </source>
</evidence>